<accession>A0ABP4HKM1</accession>
<feature type="compositionally biased region" description="Basic and acidic residues" evidence="2">
    <location>
        <begin position="125"/>
        <end position="142"/>
    </location>
</feature>
<proteinExistence type="inferred from homology"/>
<dbReference type="InterPro" id="IPR011008">
    <property type="entry name" value="Dimeric_a/b-barrel"/>
</dbReference>
<evidence type="ECO:0000313" key="4">
    <source>
        <dbReference type="EMBL" id="GAA1271758.1"/>
    </source>
</evidence>
<dbReference type="PANTHER" id="PTHR35174">
    <property type="entry name" value="BLL7171 PROTEIN-RELATED"/>
    <property type="match status" value="1"/>
</dbReference>
<sequence>MRFMMLVRADPNTEAGMLPTREMIETMGRYNEELVKAGVLLAADGLHASSRGARVAFGGGRVTVTDGPFAEAKELIAGYWMLQVSSREEAVEWACRVPLEDGVVELRQVLEIGDFPEDAVSPEALAREQELSERVRQQQADR</sequence>
<evidence type="ECO:0000313" key="5">
    <source>
        <dbReference type="Proteomes" id="UP001500037"/>
    </source>
</evidence>
<keyword evidence="5" id="KW-1185">Reference proteome</keyword>
<dbReference type="Gene3D" id="3.30.70.1060">
    <property type="entry name" value="Dimeric alpha+beta barrel"/>
    <property type="match status" value="1"/>
</dbReference>
<dbReference type="PANTHER" id="PTHR35174:SF4">
    <property type="entry name" value="BLL7163 PROTEIN"/>
    <property type="match status" value="1"/>
</dbReference>
<dbReference type="SUPFAM" id="SSF54909">
    <property type="entry name" value="Dimeric alpha+beta barrel"/>
    <property type="match status" value="1"/>
</dbReference>
<evidence type="ECO:0000256" key="2">
    <source>
        <dbReference type="SAM" id="MobiDB-lite"/>
    </source>
</evidence>
<dbReference type="Pfam" id="PF03795">
    <property type="entry name" value="YCII"/>
    <property type="match status" value="1"/>
</dbReference>
<gene>
    <name evidence="4" type="ORF">GCM10009665_69880</name>
</gene>
<dbReference type="RefSeq" id="WP_344446223.1">
    <property type="nucleotide sequence ID" value="NZ_BAAALF010000222.1"/>
</dbReference>
<evidence type="ECO:0000259" key="3">
    <source>
        <dbReference type="Pfam" id="PF03795"/>
    </source>
</evidence>
<comment type="similarity">
    <text evidence="1">Belongs to the YciI family.</text>
</comment>
<evidence type="ECO:0000256" key="1">
    <source>
        <dbReference type="ARBA" id="ARBA00007689"/>
    </source>
</evidence>
<dbReference type="Proteomes" id="UP001500037">
    <property type="component" value="Unassembled WGS sequence"/>
</dbReference>
<protein>
    <submittedName>
        <fullName evidence="4">YciI family protein</fullName>
    </submittedName>
</protein>
<dbReference type="InterPro" id="IPR005545">
    <property type="entry name" value="YCII"/>
</dbReference>
<name>A0ABP4HKM1_9ACTN</name>
<comment type="caution">
    <text evidence="4">The sequence shown here is derived from an EMBL/GenBank/DDBJ whole genome shotgun (WGS) entry which is preliminary data.</text>
</comment>
<reference evidence="5" key="1">
    <citation type="journal article" date="2019" name="Int. J. Syst. Evol. Microbiol.">
        <title>The Global Catalogue of Microorganisms (GCM) 10K type strain sequencing project: providing services to taxonomists for standard genome sequencing and annotation.</title>
        <authorList>
            <consortium name="The Broad Institute Genomics Platform"/>
            <consortium name="The Broad Institute Genome Sequencing Center for Infectious Disease"/>
            <person name="Wu L."/>
            <person name="Ma J."/>
        </authorList>
    </citation>
    <scope>NUCLEOTIDE SEQUENCE [LARGE SCALE GENOMIC DNA]</scope>
    <source>
        <strain evidence="5">JCM 13004</strain>
    </source>
</reference>
<organism evidence="4 5">
    <name type="scientific">Kitasatospora nipponensis</name>
    <dbReference type="NCBI Taxonomy" id="258049"/>
    <lineage>
        <taxon>Bacteria</taxon>
        <taxon>Bacillati</taxon>
        <taxon>Actinomycetota</taxon>
        <taxon>Actinomycetes</taxon>
        <taxon>Kitasatosporales</taxon>
        <taxon>Streptomycetaceae</taxon>
        <taxon>Kitasatospora</taxon>
    </lineage>
</organism>
<feature type="domain" description="YCII-related" evidence="3">
    <location>
        <begin position="1"/>
        <end position="111"/>
    </location>
</feature>
<feature type="region of interest" description="Disordered" evidence="2">
    <location>
        <begin position="121"/>
        <end position="142"/>
    </location>
</feature>
<dbReference type="EMBL" id="BAAALF010000222">
    <property type="protein sequence ID" value="GAA1271758.1"/>
    <property type="molecule type" value="Genomic_DNA"/>
</dbReference>